<dbReference type="Pfam" id="PF14542">
    <property type="entry name" value="Acetyltransf_CG"/>
    <property type="match status" value="1"/>
</dbReference>
<reference evidence="2 3" key="1">
    <citation type="submission" date="2019-07" db="EMBL/GenBank/DDBJ databases">
        <title>R&amp;d 2014.</title>
        <authorList>
            <person name="Klenk H.-P."/>
        </authorList>
    </citation>
    <scope>NUCLEOTIDE SEQUENCE [LARGE SCALE GENOMIC DNA]</scope>
    <source>
        <strain evidence="2 3">DSM 43194</strain>
    </source>
</reference>
<organism evidence="2 3">
    <name type="scientific">Prauserella rugosa</name>
    <dbReference type="NCBI Taxonomy" id="43354"/>
    <lineage>
        <taxon>Bacteria</taxon>
        <taxon>Bacillati</taxon>
        <taxon>Actinomycetota</taxon>
        <taxon>Actinomycetes</taxon>
        <taxon>Pseudonocardiales</taxon>
        <taxon>Pseudonocardiaceae</taxon>
        <taxon>Prauserella</taxon>
    </lineage>
</organism>
<evidence type="ECO:0000313" key="3">
    <source>
        <dbReference type="Proteomes" id="UP000317303"/>
    </source>
</evidence>
<dbReference type="CDD" id="cd04301">
    <property type="entry name" value="NAT_SF"/>
    <property type="match status" value="1"/>
</dbReference>
<name>A0A660CHH5_9PSEU</name>
<gene>
    <name evidence="2" type="ORF">JD82_03176</name>
</gene>
<dbReference type="InterPro" id="IPR031165">
    <property type="entry name" value="GNAT_YJDJ"/>
</dbReference>
<dbReference type="Proteomes" id="UP000317303">
    <property type="component" value="Unassembled WGS sequence"/>
</dbReference>
<accession>A0A660CHH5</accession>
<dbReference type="PROSITE" id="PS51729">
    <property type="entry name" value="GNAT_YJDJ"/>
    <property type="match status" value="1"/>
</dbReference>
<sequence length="101" mass="11392">MTTTVTDNRDEQRFEIHVDGARAGIAEYRRREGVIALTHTEVDPGHEGQGLAGRLVRGALDDARSQGLAVHPHCPFVRDYIAKHDEYLDLVPEDQRARFDL</sequence>
<dbReference type="PANTHER" id="PTHR31435:SF10">
    <property type="entry name" value="BSR4717 PROTEIN"/>
    <property type="match status" value="1"/>
</dbReference>
<dbReference type="OrthoDB" id="5405911at2"/>
<dbReference type="Gene3D" id="3.40.630.30">
    <property type="match status" value="1"/>
</dbReference>
<dbReference type="AlphaFoldDB" id="A0A660CHH5"/>
<dbReference type="InterPro" id="IPR045057">
    <property type="entry name" value="Gcn5-rel_NAT"/>
</dbReference>
<dbReference type="SUPFAM" id="SSF55729">
    <property type="entry name" value="Acyl-CoA N-acyltransferases (Nat)"/>
    <property type="match status" value="1"/>
</dbReference>
<comment type="caution">
    <text evidence="2">The sequence shown here is derived from an EMBL/GenBank/DDBJ whole genome shotgun (WGS) entry which is preliminary data.</text>
</comment>
<evidence type="ECO:0000313" key="2">
    <source>
        <dbReference type="EMBL" id="TWH21317.1"/>
    </source>
</evidence>
<dbReference type="PANTHER" id="PTHR31435">
    <property type="entry name" value="PROTEIN NATD1"/>
    <property type="match status" value="1"/>
</dbReference>
<dbReference type="RefSeq" id="WP_030532059.1">
    <property type="nucleotide sequence ID" value="NZ_JOIJ01000007.1"/>
</dbReference>
<dbReference type="EMBL" id="VLJV01000001">
    <property type="protein sequence ID" value="TWH21317.1"/>
    <property type="molecule type" value="Genomic_DNA"/>
</dbReference>
<dbReference type="InterPro" id="IPR016181">
    <property type="entry name" value="Acyl_CoA_acyltransferase"/>
</dbReference>
<protein>
    <recommendedName>
        <fullName evidence="1">N-acetyltransferase domain-containing protein</fullName>
    </recommendedName>
</protein>
<keyword evidence="3" id="KW-1185">Reference proteome</keyword>
<proteinExistence type="predicted"/>
<evidence type="ECO:0000259" key="1">
    <source>
        <dbReference type="PROSITE" id="PS51729"/>
    </source>
</evidence>
<feature type="domain" description="N-acetyltransferase" evidence="1">
    <location>
        <begin position="6"/>
        <end position="92"/>
    </location>
</feature>